<reference evidence="2" key="1">
    <citation type="journal article" date="2006" name="PLoS Biol.">
        <title>Macronuclear genome sequence of the ciliate Tetrahymena thermophila, a model eukaryote.</title>
        <authorList>
            <person name="Eisen J.A."/>
            <person name="Coyne R.S."/>
            <person name="Wu M."/>
            <person name="Wu D."/>
            <person name="Thiagarajan M."/>
            <person name="Wortman J.R."/>
            <person name="Badger J.H."/>
            <person name="Ren Q."/>
            <person name="Amedeo P."/>
            <person name="Jones K.M."/>
            <person name="Tallon L.J."/>
            <person name="Delcher A.L."/>
            <person name="Salzberg S.L."/>
            <person name="Silva J.C."/>
            <person name="Haas B.J."/>
            <person name="Majoros W.H."/>
            <person name="Farzad M."/>
            <person name="Carlton J.M."/>
            <person name="Smith R.K. Jr."/>
            <person name="Garg J."/>
            <person name="Pearlman R.E."/>
            <person name="Karrer K.M."/>
            <person name="Sun L."/>
            <person name="Manning G."/>
            <person name="Elde N.C."/>
            <person name="Turkewitz A.P."/>
            <person name="Asai D.J."/>
            <person name="Wilkes D.E."/>
            <person name="Wang Y."/>
            <person name="Cai H."/>
            <person name="Collins K."/>
            <person name="Stewart B.A."/>
            <person name="Lee S.R."/>
            <person name="Wilamowska K."/>
            <person name="Weinberg Z."/>
            <person name="Ruzzo W.L."/>
            <person name="Wloga D."/>
            <person name="Gaertig J."/>
            <person name="Frankel J."/>
            <person name="Tsao C.-C."/>
            <person name="Gorovsky M.A."/>
            <person name="Keeling P.J."/>
            <person name="Waller R.F."/>
            <person name="Patron N.J."/>
            <person name="Cherry J.M."/>
            <person name="Stover N.A."/>
            <person name="Krieger C.J."/>
            <person name="del Toro C."/>
            <person name="Ryder H.F."/>
            <person name="Williamson S.C."/>
            <person name="Barbeau R.A."/>
            <person name="Hamilton E.P."/>
            <person name="Orias E."/>
        </authorList>
    </citation>
    <scope>NUCLEOTIDE SEQUENCE [LARGE SCALE GENOMIC DNA]</scope>
    <source>
        <strain evidence="2">SB210</strain>
    </source>
</reference>
<dbReference type="EMBL" id="GG662770">
    <property type="protein sequence ID" value="EWS75487.1"/>
    <property type="molecule type" value="Genomic_DNA"/>
</dbReference>
<name>W7XD96_TETTS</name>
<proteinExistence type="predicted"/>
<sequence>MQRLAKYYSVFLRKKPMDSIHIIEGENYKSKDNPIIKFKEQKLFLKKFYLSQRYKRKLELRKVAKIFLKLLLQQILIRSCDKSKRCFYLIQQQFYIKRCYLSHL</sequence>
<dbReference type="InParanoid" id="W7XD96"/>
<dbReference type="RefSeq" id="XP_012651956.1">
    <property type="nucleotide sequence ID" value="XM_012796502.1"/>
</dbReference>
<evidence type="ECO:0000313" key="1">
    <source>
        <dbReference type="EMBL" id="EWS75487.1"/>
    </source>
</evidence>
<dbReference type="AlphaFoldDB" id="W7XD96"/>
<protein>
    <submittedName>
        <fullName evidence="1">Uncharacterized protein</fullName>
    </submittedName>
</protein>
<evidence type="ECO:0000313" key="2">
    <source>
        <dbReference type="Proteomes" id="UP000009168"/>
    </source>
</evidence>
<dbReference type="KEGG" id="tet:TTHERM_000393229"/>
<organism evidence="1 2">
    <name type="scientific">Tetrahymena thermophila (strain SB210)</name>
    <dbReference type="NCBI Taxonomy" id="312017"/>
    <lineage>
        <taxon>Eukaryota</taxon>
        <taxon>Sar</taxon>
        <taxon>Alveolata</taxon>
        <taxon>Ciliophora</taxon>
        <taxon>Intramacronucleata</taxon>
        <taxon>Oligohymenophorea</taxon>
        <taxon>Hymenostomatida</taxon>
        <taxon>Tetrahymenina</taxon>
        <taxon>Tetrahymenidae</taxon>
        <taxon>Tetrahymena</taxon>
    </lineage>
</organism>
<accession>W7XD96</accession>
<dbReference type="Proteomes" id="UP000009168">
    <property type="component" value="Unassembled WGS sequence"/>
</dbReference>
<dbReference type="GeneID" id="24438728"/>
<keyword evidence="2" id="KW-1185">Reference proteome</keyword>
<gene>
    <name evidence="1" type="ORF">TTHERM_000393229</name>
</gene>